<dbReference type="PANTHER" id="PTHR46124:SF2">
    <property type="entry name" value="D-AMINOACYL-TRNA DEACYLASE"/>
    <property type="match status" value="1"/>
</dbReference>
<accession>A0A2N6VME7</accession>
<dbReference type="EMBL" id="PNHK01000003">
    <property type="protein sequence ID" value="PMD05198.1"/>
    <property type="molecule type" value="Genomic_DNA"/>
</dbReference>
<feature type="binding site" evidence="3">
    <location>
        <position position="142"/>
    </location>
    <ligand>
        <name>a divalent metal cation</name>
        <dbReference type="ChEBI" id="CHEBI:60240"/>
        <label>1</label>
    </ligand>
</feature>
<protein>
    <submittedName>
        <fullName evidence="5">Deoxyribonuclease</fullName>
    </submittedName>
</protein>
<dbReference type="Proteomes" id="UP000235598">
    <property type="component" value="Unassembled WGS sequence"/>
</dbReference>
<dbReference type="PROSITE" id="PS01091">
    <property type="entry name" value="TATD_3"/>
    <property type="match status" value="1"/>
</dbReference>
<dbReference type="InterPro" id="IPR015991">
    <property type="entry name" value="TatD/YcfH-like"/>
</dbReference>
<dbReference type="InterPro" id="IPR001130">
    <property type="entry name" value="TatD-like"/>
</dbReference>
<dbReference type="NCBIfam" id="TIGR00010">
    <property type="entry name" value="YchF/TatD family DNA exonuclease"/>
    <property type="match status" value="1"/>
</dbReference>
<dbReference type="InterPro" id="IPR018228">
    <property type="entry name" value="DNase_TatD-rel_CS"/>
</dbReference>
<dbReference type="PIRSF" id="PIRSF005902">
    <property type="entry name" value="DNase_TatD"/>
    <property type="match status" value="1"/>
</dbReference>
<evidence type="ECO:0000313" key="5">
    <source>
        <dbReference type="EMBL" id="PMD05198.1"/>
    </source>
</evidence>
<feature type="compositionally biased region" description="Acidic residues" evidence="4">
    <location>
        <begin position="44"/>
        <end position="53"/>
    </location>
</feature>
<evidence type="ECO:0000256" key="1">
    <source>
        <dbReference type="ARBA" id="ARBA00022723"/>
    </source>
</evidence>
<feature type="binding site" evidence="3">
    <location>
        <position position="206"/>
    </location>
    <ligand>
        <name>a divalent metal cation</name>
        <dbReference type="ChEBI" id="CHEBI:60240"/>
        <label>2</label>
    </ligand>
</feature>
<feature type="binding site" evidence="3">
    <location>
        <position position="256"/>
    </location>
    <ligand>
        <name>a divalent metal cation</name>
        <dbReference type="ChEBI" id="CHEBI:60240"/>
        <label>1</label>
    </ligand>
</feature>
<organism evidence="5 6">
    <name type="scientific">Brevibacterium paucivorans</name>
    <dbReference type="NCBI Taxonomy" id="170994"/>
    <lineage>
        <taxon>Bacteria</taxon>
        <taxon>Bacillati</taxon>
        <taxon>Actinomycetota</taxon>
        <taxon>Actinomycetes</taxon>
        <taxon>Micrococcales</taxon>
        <taxon>Brevibacteriaceae</taxon>
        <taxon>Brevibacterium</taxon>
    </lineage>
</organism>
<name>A0A2N6VME7_9MICO</name>
<dbReference type="CDD" id="cd01310">
    <property type="entry name" value="TatD_DNAse"/>
    <property type="match status" value="1"/>
</dbReference>
<sequence>MASRAAGEYPPVPEPLAVPAVDTHTHLDMCTGTRGPIKSGEPAPEVEPEEDETFPPLDFFYDTAIATGVTRVVQIGCEMGAARWTTRVVEEQAQAGRDWMLGGVAIHPNEAPRLARAGILEESLDEIEELVTSHERMRVVGETGLDFFRTDADSVRDMKAQEESFRAHIEIAQRNGLTLQIHDREAHADVFRVLRDTGVPDRTILHCFSGDVDMAREAGKLGIFCSFAGNVTFKNAHGLREAAEVVPPDLLLTETDAPFLTPHPHRGKPGGPYMVAHVVRTLAQVRGVSEDELAERVTANAVRAVGPWELNG</sequence>
<feature type="region of interest" description="Disordered" evidence="4">
    <location>
        <begin position="27"/>
        <end position="53"/>
    </location>
</feature>
<feature type="binding site" evidence="3">
    <location>
        <position position="182"/>
    </location>
    <ligand>
        <name>a divalent metal cation</name>
        <dbReference type="ChEBI" id="CHEBI:60240"/>
        <label>2</label>
    </ligand>
</feature>
<comment type="caution">
    <text evidence="5">The sequence shown here is derived from an EMBL/GenBank/DDBJ whole genome shotgun (WGS) entry which is preliminary data.</text>
</comment>
<evidence type="ECO:0000256" key="3">
    <source>
        <dbReference type="PIRSR" id="PIRSR005902-1"/>
    </source>
</evidence>
<keyword evidence="2" id="KW-0378">Hydrolase</keyword>
<dbReference type="RefSeq" id="WP_102239139.1">
    <property type="nucleotide sequence ID" value="NZ_PNHK01000003.1"/>
</dbReference>
<reference evidence="5 6" key="1">
    <citation type="submission" date="2017-09" db="EMBL/GenBank/DDBJ databases">
        <title>Bacterial strain isolated from the female urinary microbiota.</title>
        <authorList>
            <person name="Thomas-White K."/>
            <person name="Kumar N."/>
            <person name="Forster S."/>
            <person name="Putonti C."/>
            <person name="Lawley T."/>
            <person name="Wolfe A.J."/>
        </authorList>
    </citation>
    <scope>NUCLEOTIDE SEQUENCE [LARGE SCALE GENOMIC DNA]</scope>
    <source>
        <strain evidence="5 6">UMB1301</strain>
    </source>
</reference>
<evidence type="ECO:0000256" key="4">
    <source>
        <dbReference type="SAM" id="MobiDB-lite"/>
    </source>
</evidence>
<dbReference type="GO" id="GO:0016788">
    <property type="term" value="F:hydrolase activity, acting on ester bonds"/>
    <property type="evidence" value="ECO:0007669"/>
    <property type="project" value="InterPro"/>
</dbReference>
<keyword evidence="1 3" id="KW-0479">Metal-binding</keyword>
<dbReference type="InterPro" id="IPR032466">
    <property type="entry name" value="Metal_Hydrolase"/>
</dbReference>
<dbReference type="SUPFAM" id="SSF51556">
    <property type="entry name" value="Metallo-dependent hydrolases"/>
    <property type="match status" value="1"/>
</dbReference>
<dbReference type="GO" id="GO:0046872">
    <property type="term" value="F:metal ion binding"/>
    <property type="evidence" value="ECO:0007669"/>
    <property type="project" value="UniProtKB-KW"/>
</dbReference>
<evidence type="ECO:0000256" key="2">
    <source>
        <dbReference type="ARBA" id="ARBA00022801"/>
    </source>
</evidence>
<dbReference type="AlphaFoldDB" id="A0A2N6VME7"/>
<evidence type="ECO:0000313" key="6">
    <source>
        <dbReference type="Proteomes" id="UP000235598"/>
    </source>
</evidence>
<dbReference type="OrthoDB" id="9810005at2"/>
<gene>
    <name evidence="5" type="ORF">CJ199_08945</name>
</gene>
<dbReference type="Gene3D" id="3.20.20.140">
    <property type="entry name" value="Metal-dependent hydrolases"/>
    <property type="match status" value="1"/>
</dbReference>
<dbReference type="GO" id="GO:0004536">
    <property type="term" value="F:DNA nuclease activity"/>
    <property type="evidence" value="ECO:0007669"/>
    <property type="project" value="InterPro"/>
</dbReference>
<dbReference type="PANTHER" id="PTHR46124">
    <property type="entry name" value="D-AMINOACYL-TRNA DEACYLASE"/>
    <property type="match status" value="1"/>
</dbReference>
<proteinExistence type="predicted"/>
<dbReference type="Pfam" id="PF01026">
    <property type="entry name" value="TatD_DNase"/>
    <property type="match status" value="1"/>
</dbReference>
<dbReference type="GO" id="GO:0005829">
    <property type="term" value="C:cytosol"/>
    <property type="evidence" value="ECO:0007669"/>
    <property type="project" value="TreeGrafter"/>
</dbReference>